<feature type="transmembrane region" description="Helical" evidence="6">
    <location>
        <begin position="41"/>
        <end position="64"/>
    </location>
</feature>
<feature type="transmembrane region" description="Helical" evidence="6">
    <location>
        <begin position="246"/>
        <end position="266"/>
    </location>
</feature>
<dbReference type="PANTHER" id="PTHR30250:SF21">
    <property type="entry name" value="LIPID II FLIPPASE MURJ"/>
    <property type="match status" value="1"/>
</dbReference>
<dbReference type="InterPro" id="IPR002797">
    <property type="entry name" value="Polysacc_synth"/>
</dbReference>
<feature type="transmembrane region" description="Helical" evidence="6">
    <location>
        <begin position="403"/>
        <end position="423"/>
    </location>
</feature>
<comment type="caution">
    <text evidence="7">The sequence shown here is derived from an EMBL/GenBank/DDBJ whole genome shotgun (WGS) entry which is preliminary data.</text>
</comment>
<feature type="transmembrane region" description="Helical" evidence="6">
    <location>
        <begin position="185"/>
        <end position="207"/>
    </location>
</feature>
<sequence length="518" mass="57397">MSYKKTIFTGTLILTLSGFLSRILGFYNRIFLSNLIGARELGIYQLIFPVYMLCFTLVCHGFETGISNLTSRFYAVGEKTNIHRLIRLTAAMAFFLALLLMTILYEGAGYLSGHLLHETSAAPALRIAALSLPFVAVKSCLHGYYIGLNRSAVPAASQLIEQCARVGSIYLLSVSVYLFTADARIAAWGMVIGEAASTVYTILAYLYTNRTAGRKHFADVRFPAGQKRPAGTGQKSMPFSHMVREFFSFSVPLTINHFSLTIISSLENMLIPFMLVSCLGSQTRALECYGTLTGMALPFLFFPATIINSLSVMLLPAISFSYKQKKMMQIRSTIAKSLHYCIIIGIFSTFGFLIYGNTLGSLVFGSEEAGHYVYMFAILCPFMYVAQTISSIVNGFGQTRKTLYHNLLGMGTRILFILTLIPSMGIQGYLYGLLVSYAVQILLDLLCVFRITAFPFSVEKTLLLPAALALAGGWLSEQLYQHLLVSGSLHPFLPLLISGLFYCTFFMSVQYMVERLSM</sequence>
<feature type="transmembrane region" description="Helical" evidence="6">
    <location>
        <begin position="299"/>
        <end position="318"/>
    </location>
</feature>
<protein>
    <submittedName>
        <fullName evidence="7">Polysaccharide biosynthesis protein</fullName>
    </submittedName>
</protein>
<dbReference type="PIRSF" id="PIRSF038958">
    <property type="entry name" value="PG_synth_SpoVB"/>
    <property type="match status" value="1"/>
</dbReference>
<evidence type="ECO:0000256" key="6">
    <source>
        <dbReference type="SAM" id="Phobius"/>
    </source>
</evidence>
<evidence type="ECO:0000256" key="1">
    <source>
        <dbReference type="ARBA" id="ARBA00004651"/>
    </source>
</evidence>
<dbReference type="Pfam" id="PF01943">
    <property type="entry name" value="Polysacc_synt"/>
    <property type="match status" value="1"/>
</dbReference>
<dbReference type="PANTHER" id="PTHR30250">
    <property type="entry name" value="PST FAMILY PREDICTED COLANIC ACID TRANSPORTER"/>
    <property type="match status" value="1"/>
</dbReference>
<feature type="transmembrane region" description="Helical" evidence="6">
    <location>
        <begin position="461"/>
        <end position="480"/>
    </location>
</feature>
<keyword evidence="5 6" id="KW-0472">Membrane</keyword>
<gene>
    <name evidence="7" type="ORF">H9849_07865</name>
</gene>
<dbReference type="EMBL" id="DXEQ01000230">
    <property type="protein sequence ID" value="HIX72923.1"/>
    <property type="molecule type" value="Genomic_DNA"/>
</dbReference>
<evidence type="ECO:0000256" key="4">
    <source>
        <dbReference type="ARBA" id="ARBA00022989"/>
    </source>
</evidence>
<feature type="transmembrane region" description="Helical" evidence="6">
    <location>
        <begin position="85"/>
        <end position="105"/>
    </location>
</feature>
<proteinExistence type="predicted"/>
<feature type="transmembrane region" description="Helical" evidence="6">
    <location>
        <begin position="338"/>
        <end position="360"/>
    </location>
</feature>
<keyword evidence="3 6" id="KW-0812">Transmembrane</keyword>
<feature type="transmembrane region" description="Helical" evidence="6">
    <location>
        <begin position="429"/>
        <end position="449"/>
    </location>
</feature>
<evidence type="ECO:0000256" key="3">
    <source>
        <dbReference type="ARBA" id="ARBA00022692"/>
    </source>
</evidence>
<dbReference type="Proteomes" id="UP000886805">
    <property type="component" value="Unassembled WGS sequence"/>
</dbReference>
<feature type="transmembrane region" description="Helical" evidence="6">
    <location>
        <begin position="372"/>
        <end position="396"/>
    </location>
</feature>
<feature type="transmembrane region" description="Helical" evidence="6">
    <location>
        <begin position="492"/>
        <end position="513"/>
    </location>
</feature>
<comment type="subcellular location">
    <subcellularLocation>
        <location evidence="1">Cell membrane</location>
        <topology evidence="1">Multi-pass membrane protein</topology>
    </subcellularLocation>
</comment>
<organism evidence="7 8">
    <name type="scientific">Candidatus Anaerobutyricum stercoripullorum</name>
    <dbReference type="NCBI Taxonomy" id="2838456"/>
    <lineage>
        <taxon>Bacteria</taxon>
        <taxon>Bacillati</taxon>
        <taxon>Bacillota</taxon>
        <taxon>Clostridia</taxon>
        <taxon>Lachnospirales</taxon>
        <taxon>Lachnospiraceae</taxon>
        <taxon>Anaerobutyricum</taxon>
    </lineage>
</organism>
<evidence type="ECO:0000256" key="2">
    <source>
        <dbReference type="ARBA" id="ARBA00022475"/>
    </source>
</evidence>
<dbReference type="CDD" id="cd13124">
    <property type="entry name" value="MATE_SpoVB_like"/>
    <property type="match status" value="1"/>
</dbReference>
<name>A0A9D1X4R5_9FIRM</name>
<evidence type="ECO:0000313" key="8">
    <source>
        <dbReference type="Proteomes" id="UP000886805"/>
    </source>
</evidence>
<reference evidence="7" key="2">
    <citation type="submission" date="2021-04" db="EMBL/GenBank/DDBJ databases">
        <authorList>
            <person name="Gilroy R."/>
        </authorList>
    </citation>
    <scope>NUCLEOTIDE SEQUENCE</scope>
    <source>
        <strain evidence="7">ChiSxjej3B15-1167</strain>
    </source>
</reference>
<keyword evidence="2" id="KW-1003">Cell membrane</keyword>
<reference evidence="7" key="1">
    <citation type="journal article" date="2021" name="PeerJ">
        <title>Extensive microbial diversity within the chicken gut microbiome revealed by metagenomics and culture.</title>
        <authorList>
            <person name="Gilroy R."/>
            <person name="Ravi A."/>
            <person name="Getino M."/>
            <person name="Pursley I."/>
            <person name="Horton D.L."/>
            <person name="Alikhan N.F."/>
            <person name="Baker D."/>
            <person name="Gharbi K."/>
            <person name="Hall N."/>
            <person name="Watson M."/>
            <person name="Adriaenssens E.M."/>
            <person name="Foster-Nyarko E."/>
            <person name="Jarju S."/>
            <person name="Secka A."/>
            <person name="Antonio M."/>
            <person name="Oren A."/>
            <person name="Chaudhuri R.R."/>
            <person name="La Ragione R."/>
            <person name="Hildebrand F."/>
            <person name="Pallen M.J."/>
        </authorList>
    </citation>
    <scope>NUCLEOTIDE SEQUENCE</scope>
    <source>
        <strain evidence="7">ChiSxjej3B15-1167</strain>
    </source>
</reference>
<evidence type="ECO:0000256" key="5">
    <source>
        <dbReference type="ARBA" id="ARBA00023136"/>
    </source>
</evidence>
<keyword evidence="4 6" id="KW-1133">Transmembrane helix</keyword>
<dbReference type="AlphaFoldDB" id="A0A9D1X4R5"/>
<evidence type="ECO:0000313" key="7">
    <source>
        <dbReference type="EMBL" id="HIX72923.1"/>
    </source>
</evidence>
<dbReference type="InterPro" id="IPR050833">
    <property type="entry name" value="Poly_Biosynth_Transport"/>
</dbReference>
<dbReference type="GO" id="GO:0005886">
    <property type="term" value="C:plasma membrane"/>
    <property type="evidence" value="ECO:0007669"/>
    <property type="project" value="UniProtKB-SubCell"/>
</dbReference>
<dbReference type="InterPro" id="IPR024923">
    <property type="entry name" value="PG_synth_SpoVB"/>
</dbReference>
<accession>A0A9D1X4R5</accession>